<evidence type="ECO:0000313" key="2">
    <source>
        <dbReference type="Proteomes" id="UP000193642"/>
    </source>
</evidence>
<dbReference type="Proteomes" id="UP000193642">
    <property type="component" value="Unassembled WGS sequence"/>
</dbReference>
<reference evidence="1 2" key="1">
    <citation type="submission" date="2016-07" db="EMBL/GenBank/DDBJ databases">
        <title>Pervasive Adenine N6-methylation of Active Genes in Fungi.</title>
        <authorList>
            <consortium name="DOE Joint Genome Institute"/>
            <person name="Mondo S.J."/>
            <person name="Dannebaum R.O."/>
            <person name="Kuo R.C."/>
            <person name="Labutti K."/>
            <person name="Haridas S."/>
            <person name="Kuo A."/>
            <person name="Salamov A."/>
            <person name="Ahrendt S.R."/>
            <person name="Lipzen A."/>
            <person name="Sullivan W."/>
            <person name="Andreopoulos W.B."/>
            <person name="Clum A."/>
            <person name="Lindquist E."/>
            <person name="Daum C."/>
            <person name="Ramamoorthy G.K."/>
            <person name="Gryganskyi A."/>
            <person name="Culley D."/>
            <person name="Magnuson J.K."/>
            <person name="James T.Y."/>
            <person name="O'Malley M.A."/>
            <person name="Stajich J.E."/>
            <person name="Spatafora J.W."/>
            <person name="Visel A."/>
            <person name="Grigoriev I.V."/>
        </authorList>
    </citation>
    <scope>NUCLEOTIDE SEQUENCE [LARGE SCALE GENOMIC DNA]</scope>
    <source>
        <strain evidence="1 2">JEL800</strain>
    </source>
</reference>
<dbReference type="EMBL" id="MCGO01000028">
    <property type="protein sequence ID" value="ORY42469.1"/>
    <property type="molecule type" value="Genomic_DNA"/>
</dbReference>
<gene>
    <name evidence="1" type="ORF">BCR33DRAFT_718160</name>
</gene>
<proteinExistence type="predicted"/>
<name>A0A1Y2C611_9FUNG</name>
<organism evidence="1 2">
    <name type="scientific">Rhizoclosmatium globosum</name>
    <dbReference type="NCBI Taxonomy" id="329046"/>
    <lineage>
        <taxon>Eukaryota</taxon>
        <taxon>Fungi</taxon>
        <taxon>Fungi incertae sedis</taxon>
        <taxon>Chytridiomycota</taxon>
        <taxon>Chytridiomycota incertae sedis</taxon>
        <taxon>Chytridiomycetes</taxon>
        <taxon>Chytridiales</taxon>
        <taxon>Chytriomycetaceae</taxon>
        <taxon>Rhizoclosmatium</taxon>
    </lineage>
</organism>
<sequence length="200" mass="22334">MVVYQTSLSPLIITKNEATNTIQLSTCATPFLFFQTIAVSVNAVLSCFLSTRAHPHRLTYCTAGLMFRATSPLPYGGSKRFPGYSEFLSSDNSNNQLLEFLVSCAVKSYWKFRGTHALSFLVESVNKVLALQVSGEKDVLDELMMKGMKKSGQIPWFGPAQIPAHLRHQFEGREEECVYFTPVRLSIKGLEQVFVAGKRP</sequence>
<keyword evidence="2" id="KW-1185">Reference proteome</keyword>
<dbReference type="AlphaFoldDB" id="A0A1Y2C611"/>
<accession>A0A1Y2C611</accession>
<comment type="caution">
    <text evidence="1">The sequence shown here is derived from an EMBL/GenBank/DDBJ whole genome shotgun (WGS) entry which is preliminary data.</text>
</comment>
<evidence type="ECO:0000313" key="1">
    <source>
        <dbReference type="EMBL" id="ORY42469.1"/>
    </source>
</evidence>
<dbReference type="OrthoDB" id="2109520at2759"/>
<protein>
    <submittedName>
        <fullName evidence="1">Uncharacterized protein</fullName>
    </submittedName>
</protein>